<organism evidence="2">
    <name type="scientific">Tanacetum cinerariifolium</name>
    <name type="common">Dalmatian daisy</name>
    <name type="synonym">Chrysanthemum cinerariifolium</name>
    <dbReference type="NCBI Taxonomy" id="118510"/>
    <lineage>
        <taxon>Eukaryota</taxon>
        <taxon>Viridiplantae</taxon>
        <taxon>Streptophyta</taxon>
        <taxon>Embryophyta</taxon>
        <taxon>Tracheophyta</taxon>
        <taxon>Spermatophyta</taxon>
        <taxon>Magnoliopsida</taxon>
        <taxon>eudicotyledons</taxon>
        <taxon>Gunneridae</taxon>
        <taxon>Pentapetalae</taxon>
        <taxon>asterids</taxon>
        <taxon>campanulids</taxon>
        <taxon>Asterales</taxon>
        <taxon>Asteraceae</taxon>
        <taxon>Asteroideae</taxon>
        <taxon>Anthemideae</taxon>
        <taxon>Anthemidinae</taxon>
        <taxon>Tanacetum</taxon>
    </lineage>
</organism>
<feature type="compositionally biased region" description="Basic and acidic residues" evidence="1">
    <location>
        <begin position="146"/>
        <end position="160"/>
    </location>
</feature>
<sequence length="212" mass="24925">MNVDYATLLWSDFMNCVFQKKDVIQYPRFTKLIIANLMKKYPFVSPRIEKDYHSIKDDIPLVSVYTIRNVRVWGMMIPDAFLIDKIHATDDYKEEEEEKTARDTSSLLKSLKVTMKQKQVVEGERDEESYADNIVASMLHDDDDFDTKIEPESHKEHPELVDDDDDNEEEKRDKKKYDEMGSLEIRTDKMQTSILTPPRSPRIILSLDKNIN</sequence>
<dbReference type="AlphaFoldDB" id="A0A6L2MI91"/>
<dbReference type="EMBL" id="BKCJ010006691">
    <property type="protein sequence ID" value="GEU73450.1"/>
    <property type="molecule type" value="Genomic_DNA"/>
</dbReference>
<feature type="region of interest" description="Disordered" evidence="1">
    <location>
        <begin position="144"/>
        <end position="199"/>
    </location>
</feature>
<gene>
    <name evidence="2" type="ORF">Tci_045428</name>
</gene>
<reference evidence="2" key="1">
    <citation type="journal article" date="2019" name="Sci. Rep.">
        <title>Draft genome of Tanacetum cinerariifolium, the natural source of mosquito coil.</title>
        <authorList>
            <person name="Yamashiro T."/>
            <person name="Shiraishi A."/>
            <person name="Satake H."/>
            <person name="Nakayama K."/>
        </authorList>
    </citation>
    <scope>NUCLEOTIDE SEQUENCE</scope>
</reference>
<evidence type="ECO:0000256" key="1">
    <source>
        <dbReference type="SAM" id="MobiDB-lite"/>
    </source>
</evidence>
<comment type="caution">
    <text evidence="2">The sequence shown here is derived from an EMBL/GenBank/DDBJ whole genome shotgun (WGS) entry which is preliminary data.</text>
</comment>
<protein>
    <submittedName>
        <fullName evidence="2">Uncharacterized protein</fullName>
    </submittedName>
</protein>
<proteinExistence type="predicted"/>
<name>A0A6L2MI91_TANCI</name>
<feature type="compositionally biased region" description="Basic and acidic residues" evidence="1">
    <location>
        <begin position="169"/>
        <end position="189"/>
    </location>
</feature>
<evidence type="ECO:0000313" key="2">
    <source>
        <dbReference type="EMBL" id="GEU73450.1"/>
    </source>
</evidence>
<accession>A0A6L2MI91</accession>